<gene>
    <name evidence="1" type="ORF">ACFP85_08680</name>
</gene>
<proteinExistence type="predicted"/>
<accession>A0ABW1XJT2</accession>
<reference evidence="2" key="1">
    <citation type="journal article" date="2019" name="Int. J. Syst. Evol. Microbiol.">
        <title>The Global Catalogue of Microorganisms (GCM) 10K type strain sequencing project: providing services to taxonomists for standard genome sequencing and annotation.</title>
        <authorList>
            <consortium name="The Broad Institute Genomics Platform"/>
            <consortium name="The Broad Institute Genome Sequencing Center for Infectious Disease"/>
            <person name="Wu L."/>
            <person name="Ma J."/>
        </authorList>
    </citation>
    <scope>NUCLEOTIDE SEQUENCE [LARGE SCALE GENOMIC DNA]</scope>
    <source>
        <strain evidence="2">CGMCC 1.16031</strain>
    </source>
</reference>
<dbReference type="Proteomes" id="UP001596364">
    <property type="component" value="Unassembled WGS sequence"/>
</dbReference>
<sequence length="142" mass="16270">MSFVFLATCFVALFALTNFLQSYLGLFPKIARTYKTSINVPDDSLLKTSSIYLSDNTAIQDSDSEYRPWLTIKAIEQGIFIAQKKSLILLFPQKCLIPWNKMTLVNEKQSALKKQYLYKVECGEKNIYILAKEKFEKGVYGS</sequence>
<comment type="caution">
    <text evidence="1">The sequence shown here is derived from an EMBL/GenBank/DDBJ whole genome shotgun (WGS) entry which is preliminary data.</text>
</comment>
<evidence type="ECO:0000313" key="2">
    <source>
        <dbReference type="Proteomes" id="UP001596364"/>
    </source>
</evidence>
<organism evidence="1 2">
    <name type="scientific">Pseudobowmanella zhangzhouensis</name>
    <dbReference type="NCBI Taxonomy" id="1537679"/>
    <lineage>
        <taxon>Bacteria</taxon>
        <taxon>Pseudomonadati</taxon>
        <taxon>Pseudomonadota</taxon>
        <taxon>Gammaproteobacteria</taxon>
        <taxon>Alteromonadales</taxon>
        <taxon>Alteromonadaceae</taxon>
    </lineage>
</organism>
<name>A0ABW1XJT2_9ALTE</name>
<dbReference type="RefSeq" id="WP_131258024.1">
    <property type="nucleotide sequence ID" value="NZ_JBHSUS010000001.1"/>
</dbReference>
<evidence type="ECO:0000313" key="1">
    <source>
        <dbReference type="EMBL" id="MFC6440220.1"/>
    </source>
</evidence>
<protein>
    <submittedName>
        <fullName evidence="1">Uncharacterized protein</fullName>
    </submittedName>
</protein>
<dbReference type="EMBL" id="JBHSUS010000001">
    <property type="protein sequence ID" value="MFC6440220.1"/>
    <property type="molecule type" value="Genomic_DNA"/>
</dbReference>
<keyword evidence="2" id="KW-1185">Reference proteome</keyword>